<proteinExistence type="predicted"/>
<organism evidence="2 3">
    <name type="scientific">Micromonospora coerulea</name>
    <dbReference type="NCBI Taxonomy" id="47856"/>
    <lineage>
        <taxon>Bacteria</taxon>
        <taxon>Bacillati</taxon>
        <taxon>Actinomycetota</taxon>
        <taxon>Actinomycetes</taxon>
        <taxon>Micromonosporales</taxon>
        <taxon>Micromonosporaceae</taxon>
        <taxon>Micromonospora</taxon>
    </lineage>
</organism>
<dbReference type="Proteomes" id="UP001500307">
    <property type="component" value="Unassembled WGS sequence"/>
</dbReference>
<accession>A0ABP8T6D1</accession>
<dbReference type="PROSITE" id="PS50846">
    <property type="entry name" value="HMA_2"/>
    <property type="match status" value="1"/>
</dbReference>
<keyword evidence="3" id="KW-1185">Reference proteome</keyword>
<name>A0ABP8T6D1_9ACTN</name>
<reference evidence="3" key="1">
    <citation type="journal article" date="2019" name="Int. J. Syst. Evol. Microbiol.">
        <title>The Global Catalogue of Microorganisms (GCM) 10K type strain sequencing project: providing services to taxonomists for standard genome sequencing and annotation.</title>
        <authorList>
            <consortium name="The Broad Institute Genomics Platform"/>
            <consortium name="The Broad Institute Genome Sequencing Center for Infectious Disease"/>
            <person name="Wu L."/>
            <person name="Ma J."/>
        </authorList>
    </citation>
    <scope>NUCLEOTIDE SEQUENCE [LARGE SCALE GENOMIC DNA]</scope>
    <source>
        <strain evidence="3">JCM 3175</strain>
    </source>
</reference>
<dbReference type="SUPFAM" id="SSF55008">
    <property type="entry name" value="HMA, heavy metal-associated domain"/>
    <property type="match status" value="1"/>
</dbReference>
<dbReference type="CDD" id="cd00371">
    <property type="entry name" value="HMA"/>
    <property type="match status" value="1"/>
</dbReference>
<feature type="domain" description="HMA" evidence="1">
    <location>
        <begin position="1"/>
        <end position="50"/>
    </location>
</feature>
<evidence type="ECO:0000313" key="2">
    <source>
        <dbReference type="EMBL" id="GAA4581172.1"/>
    </source>
</evidence>
<dbReference type="Gene3D" id="3.30.70.100">
    <property type="match status" value="1"/>
</dbReference>
<comment type="caution">
    <text evidence="2">The sequence shown here is derived from an EMBL/GenBank/DDBJ whole genome shotgun (WGS) entry which is preliminary data.</text>
</comment>
<sequence length="93" mass="9906">MEKALRRVGGVTAAEVDLATEVAAVRSDPAQAAATERACEQFGRCGTPPSGRPYAVDVNAWLVTSQARERATAQRLLYASITETGIRPRSDTS</sequence>
<dbReference type="EMBL" id="BAABGU010000077">
    <property type="protein sequence ID" value="GAA4581172.1"/>
    <property type="molecule type" value="Genomic_DNA"/>
</dbReference>
<gene>
    <name evidence="2" type="ORF">GCM10023176_61710</name>
</gene>
<dbReference type="InterPro" id="IPR006121">
    <property type="entry name" value="HMA_dom"/>
</dbReference>
<evidence type="ECO:0000259" key="1">
    <source>
        <dbReference type="PROSITE" id="PS50846"/>
    </source>
</evidence>
<evidence type="ECO:0000313" key="3">
    <source>
        <dbReference type="Proteomes" id="UP001500307"/>
    </source>
</evidence>
<protein>
    <recommendedName>
        <fullName evidence="1">HMA domain-containing protein</fullName>
    </recommendedName>
</protein>
<dbReference type="InterPro" id="IPR036163">
    <property type="entry name" value="HMA_dom_sf"/>
</dbReference>